<gene>
    <name evidence="9" type="ORF">NQ519_04745</name>
</gene>
<comment type="similarity">
    <text evidence="2">Belongs to the SusD family.</text>
</comment>
<keyword evidence="3 6" id="KW-0732">Signal</keyword>
<keyword evidence="4" id="KW-0472">Membrane</keyword>
<evidence type="ECO:0000256" key="4">
    <source>
        <dbReference type="ARBA" id="ARBA00023136"/>
    </source>
</evidence>
<evidence type="ECO:0000256" key="3">
    <source>
        <dbReference type="ARBA" id="ARBA00022729"/>
    </source>
</evidence>
<feature type="chain" id="PRO_5047390620" evidence="6">
    <location>
        <begin position="21"/>
        <end position="590"/>
    </location>
</feature>
<dbReference type="EMBL" id="CP102252">
    <property type="protein sequence ID" value="UWN66147.1"/>
    <property type="molecule type" value="Genomic_DNA"/>
</dbReference>
<comment type="subcellular location">
    <subcellularLocation>
        <location evidence="1">Cell outer membrane</location>
    </subcellularLocation>
</comment>
<dbReference type="Pfam" id="PF14322">
    <property type="entry name" value="SusD-like_3"/>
    <property type="match status" value="1"/>
</dbReference>
<evidence type="ECO:0000313" key="10">
    <source>
        <dbReference type="Proteomes" id="UP001058267"/>
    </source>
</evidence>
<evidence type="ECO:0000256" key="5">
    <source>
        <dbReference type="ARBA" id="ARBA00023237"/>
    </source>
</evidence>
<proteinExistence type="inferred from homology"/>
<evidence type="ECO:0000259" key="7">
    <source>
        <dbReference type="Pfam" id="PF07980"/>
    </source>
</evidence>
<feature type="domain" description="RagB/SusD" evidence="7">
    <location>
        <begin position="297"/>
        <end position="588"/>
    </location>
</feature>
<protein>
    <submittedName>
        <fullName evidence="9">RagB/SusD family nutrient uptake outer membrane protein</fullName>
    </submittedName>
</protein>
<dbReference type="Gene3D" id="1.25.40.390">
    <property type="match status" value="1"/>
</dbReference>
<dbReference type="InterPro" id="IPR033985">
    <property type="entry name" value="SusD-like_N"/>
</dbReference>
<evidence type="ECO:0000256" key="2">
    <source>
        <dbReference type="ARBA" id="ARBA00006275"/>
    </source>
</evidence>
<evidence type="ECO:0000313" key="9">
    <source>
        <dbReference type="EMBL" id="UWN66147.1"/>
    </source>
</evidence>
<dbReference type="InterPro" id="IPR011990">
    <property type="entry name" value="TPR-like_helical_dom_sf"/>
</dbReference>
<accession>A0ABY5V9J5</accession>
<keyword evidence="5" id="KW-0998">Cell outer membrane</keyword>
<feature type="domain" description="SusD-like N-terminal" evidence="8">
    <location>
        <begin position="23"/>
        <end position="215"/>
    </location>
</feature>
<organism evidence="9 10">
    <name type="scientific">Alistipes senegalensis JC50</name>
    <dbReference type="NCBI Taxonomy" id="1033732"/>
    <lineage>
        <taxon>Bacteria</taxon>
        <taxon>Pseudomonadati</taxon>
        <taxon>Bacteroidota</taxon>
        <taxon>Bacteroidia</taxon>
        <taxon>Bacteroidales</taxon>
        <taxon>Rikenellaceae</taxon>
        <taxon>Alistipes</taxon>
    </lineage>
</organism>
<dbReference type="Pfam" id="PF07980">
    <property type="entry name" value="SusD_RagB"/>
    <property type="match status" value="1"/>
</dbReference>
<dbReference type="PROSITE" id="PS51257">
    <property type="entry name" value="PROKAR_LIPOPROTEIN"/>
    <property type="match status" value="1"/>
</dbReference>
<evidence type="ECO:0000259" key="8">
    <source>
        <dbReference type="Pfam" id="PF14322"/>
    </source>
</evidence>
<dbReference type="Proteomes" id="UP001058267">
    <property type="component" value="Chromosome"/>
</dbReference>
<reference evidence="9" key="1">
    <citation type="journal article" date="2022" name="Cell">
        <title>Design, construction, and in vivo augmentation of a complex gut microbiome.</title>
        <authorList>
            <person name="Cheng A.G."/>
            <person name="Ho P.Y."/>
            <person name="Aranda-Diaz A."/>
            <person name="Jain S."/>
            <person name="Yu F.B."/>
            <person name="Meng X."/>
            <person name="Wang M."/>
            <person name="Iakiviak M."/>
            <person name="Nagashima K."/>
            <person name="Zhao A."/>
            <person name="Murugkar P."/>
            <person name="Patil A."/>
            <person name="Atabakhsh K."/>
            <person name="Weakley A."/>
            <person name="Yan J."/>
            <person name="Brumbaugh A.R."/>
            <person name="Higginbottom S."/>
            <person name="Dimas A."/>
            <person name="Shiver A.L."/>
            <person name="Deutschbauer A."/>
            <person name="Neff N."/>
            <person name="Sonnenburg J.L."/>
            <person name="Huang K.C."/>
            <person name="Fischbach M.A."/>
        </authorList>
    </citation>
    <scope>NUCLEOTIDE SEQUENCE</scope>
    <source>
        <strain evidence="9">JC50</strain>
    </source>
</reference>
<keyword evidence="10" id="KW-1185">Reference proteome</keyword>
<name>A0ABY5V9J5_9BACT</name>
<sequence length="590" mass="68131">MKNYKTISLLALLTLGFASCTNFFEREPFSQVGADTFFRSEKDVVLYVNGLLQKNMPGYTTLTYGDQYSDLMAVNSTSDFLKTAWSAEKQTGWETSDWANIYNVNYFLSRLYEAASAVGDDARMKHYEGVGRFWRAWLYYSKVQTFGPVPWYDKPIDPEDEEALYKGRDSREFVMDKILEDLNFAATHCLSDKAYVNNSQINRWVALAFKARVCLYEGTYRKYHTELGLEASAGKWLREAVSACETLMNESPYSLVHSPASLKTQYRKLFTSQEIDYQEVILANEFSEDLLRFHSATWKFTSGSYGARWSLSKAFVNTYLMLDGSRFTDRTDYEKTEFTEEVKNRDYRLMQSVITPGYSKKVAGVDTQKAPDFSLTLTGYQVIKWTLDDDRYEGTNNSTNSLPVFRFAEVLLNYAEAKAELGEFGETEWNQTIKLLRERAGVNSKVPLAADPYLIDYYANQTTDKWILEIRRERAIEMLLENLRYEDLMRWKLGNLLEKEWTGIYIPEKEKAYDLNGDGINDVCVTDGKPGTEKGVFYIDLSKGQYTLDKNNCLIYNETRMWADRKYLHPIPKTACVINPALGQNDGWEE</sequence>
<dbReference type="InterPro" id="IPR012944">
    <property type="entry name" value="SusD_RagB_dom"/>
</dbReference>
<dbReference type="RefSeq" id="WP_019152309.1">
    <property type="nucleotide sequence ID" value="NZ_CP102252.1"/>
</dbReference>
<evidence type="ECO:0000256" key="6">
    <source>
        <dbReference type="SAM" id="SignalP"/>
    </source>
</evidence>
<feature type="signal peptide" evidence="6">
    <location>
        <begin position="1"/>
        <end position="20"/>
    </location>
</feature>
<evidence type="ECO:0000256" key="1">
    <source>
        <dbReference type="ARBA" id="ARBA00004442"/>
    </source>
</evidence>
<dbReference type="SUPFAM" id="SSF48452">
    <property type="entry name" value="TPR-like"/>
    <property type="match status" value="1"/>
</dbReference>